<dbReference type="WBParaSite" id="maker-unitig_41970-snap-gene-0.2-mRNA-1">
    <property type="protein sequence ID" value="maker-unitig_41970-snap-gene-0.2-mRNA-1"/>
    <property type="gene ID" value="maker-unitig_41970-snap-gene-0.2"/>
</dbReference>
<dbReference type="Proteomes" id="UP000095280">
    <property type="component" value="Unplaced"/>
</dbReference>
<reference evidence="4" key="1">
    <citation type="submission" date="2016-11" db="UniProtKB">
        <authorList>
            <consortium name="WormBaseParasite"/>
        </authorList>
    </citation>
    <scope>IDENTIFICATION</scope>
</reference>
<organism evidence="3 4">
    <name type="scientific">Macrostomum lignano</name>
    <dbReference type="NCBI Taxonomy" id="282301"/>
    <lineage>
        <taxon>Eukaryota</taxon>
        <taxon>Metazoa</taxon>
        <taxon>Spiralia</taxon>
        <taxon>Lophotrochozoa</taxon>
        <taxon>Platyhelminthes</taxon>
        <taxon>Rhabditophora</taxon>
        <taxon>Macrostomorpha</taxon>
        <taxon>Macrostomida</taxon>
        <taxon>Macrostomidae</taxon>
        <taxon>Macrostomum</taxon>
    </lineage>
</organism>
<evidence type="ECO:0000259" key="2">
    <source>
        <dbReference type="Pfam" id="PF26030"/>
    </source>
</evidence>
<dbReference type="Pfam" id="PF26030">
    <property type="entry name" value="RUNDC1"/>
    <property type="match status" value="1"/>
</dbReference>
<evidence type="ECO:0000313" key="4">
    <source>
        <dbReference type="WBParaSite" id="maker-unitig_41970-snap-gene-0.2-mRNA-1"/>
    </source>
</evidence>
<keyword evidence="3" id="KW-1185">Reference proteome</keyword>
<sequence length="267" mass="29913">TMGDDDEDDDDDDEPPLERWAPRWAHRKPRRCCEPPPPASSDSGDQLRATCAKRGAAHQLVQFRPHPGAGWTPPEEREAIGSVSLEEFSSRGLPDLRSLPRWGASAIPASSSISQLRSQLDELEKFACDTPIRMTPDFAAARASNRVVMETLRSQLHVELQRKRILASKKTTRRQWWQSGRLTGDLPNSERRQSRARLHAVTVQMMRRAIAPCCRWWRSSQLALRAASCSRPRYFGPSGSNQMKSGATVQLPGIWRPASPVEVASAK</sequence>
<dbReference type="InterPro" id="IPR058732">
    <property type="entry name" value="RUNDC1_M"/>
</dbReference>
<feature type="region of interest" description="Disordered" evidence="1">
    <location>
        <begin position="1"/>
        <end position="49"/>
    </location>
</feature>
<evidence type="ECO:0000313" key="3">
    <source>
        <dbReference type="Proteomes" id="UP000095280"/>
    </source>
</evidence>
<protein>
    <submittedName>
        <fullName evidence="4">DUF1992 domain-containing protein</fullName>
    </submittedName>
</protein>
<evidence type="ECO:0000256" key="1">
    <source>
        <dbReference type="SAM" id="MobiDB-lite"/>
    </source>
</evidence>
<feature type="compositionally biased region" description="Acidic residues" evidence="1">
    <location>
        <begin position="1"/>
        <end position="15"/>
    </location>
</feature>
<dbReference type="AlphaFoldDB" id="A0A1I8FNA2"/>
<feature type="domain" description="RUN" evidence="2">
    <location>
        <begin position="113"/>
        <end position="167"/>
    </location>
</feature>
<proteinExistence type="predicted"/>
<accession>A0A1I8FNA2</accession>
<name>A0A1I8FNA2_9PLAT</name>